<reference evidence="1 2" key="1">
    <citation type="journal article" date="2017" name="Mol. Biol. Evol.">
        <title>The 4-celled Tetrabaena socialis nuclear genome reveals the essential components for genetic control of cell number at the origin of multicellularity in the volvocine lineage.</title>
        <authorList>
            <person name="Featherston J."/>
            <person name="Arakaki Y."/>
            <person name="Hanschen E.R."/>
            <person name="Ferris P.J."/>
            <person name="Michod R.E."/>
            <person name="Olson B.J.S.C."/>
            <person name="Nozaki H."/>
            <person name="Durand P.M."/>
        </authorList>
    </citation>
    <scope>NUCLEOTIDE SEQUENCE [LARGE SCALE GENOMIC DNA]</scope>
    <source>
        <strain evidence="1 2">NIES-571</strain>
    </source>
</reference>
<sequence>MFNREPLWWRVRTAIAGAMGWTDPAAQMNAALAQHPEKIRAIRMTVRNGSRLAMGLQPTMVFNPGWYWGPQRGAALLEVVRVEGSRLFVRDASPGAATPMCCTTCWLAATWPWLPLPALPPGVVIDIRTLRLEGWVRGWAGGGGGGTGSEGRGGLVALSLVPKTSAPWQNRVLSLPTDALSVLKVRYDWVRMEFLP</sequence>
<evidence type="ECO:0000313" key="2">
    <source>
        <dbReference type="Proteomes" id="UP000236333"/>
    </source>
</evidence>
<proteinExistence type="predicted"/>
<dbReference type="OrthoDB" id="528638at2759"/>
<dbReference type="EMBL" id="PGGS01000037">
    <property type="protein sequence ID" value="PNH11134.1"/>
    <property type="molecule type" value="Genomic_DNA"/>
</dbReference>
<dbReference type="Proteomes" id="UP000236333">
    <property type="component" value="Unassembled WGS sequence"/>
</dbReference>
<dbReference type="PANTHER" id="PTHR35320:SF1">
    <property type="entry name" value="ATP-DEPENDENT CLP PROTEASE ATP-BINDING SUBUNIT"/>
    <property type="match status" value="1"/>
</dbReference>
<comment type="caution">
    <text evidence="1">The sequence shown here is derived from an EMBL/GenBank/DDBJ whole genome shotgun (WGS) entry which is preliminary data.</text>
</comment>
<accession>A0A2J8AF39</accession>
<gene>
    <name evidence="1" type="ORF">TSOC_002055</name>
</gene>
<name>A0A2J8AF39_9CHLO</name>
<protein>
    <submittedName>
        <fullName evidence="1">Uncharacterized protein</fullName>
    </submittedName>
</protein>
<organism evidence="1 2">
    <name type="scientific">Tetrabaena socialis</name>
    <dbReference type="NCBI Taxonomy" id="47790"/>
    <lineage>
        <taxon>Eukaryota</taxon>
        <taxon>Viridiplantae</taxon>
        <taxon>Chlorophyta</taxon>
        <taxon>core chlorophytes</taxon>
        <taxon>Chlorophyceae</taxon>
        <taxon>CS clade</taxon>
        <taxon>Chlamydomonadales</taxon>
        <taxon>Tetrabaenaceae</taxon>
        <taxon>Tetrabaena</taxon>
    </lineage>
</organism>
<keyword evidence="2" id="KW-1185">Reference proteome</keyword>
<dbReference type="AlphaFoldDB" id="A0A2J8AF39"/>
<dbReference type="PANTHER" id="PTHR35320">
    <property type="entry name" value="ATP-DEPENDENT CLP PROTEASE ATP-BINDING SUBUNIT"/>
    <property type="match status" value="1"/>
</dbReference>
<evidence type="ECO:0000313" key="1">
    <source>
        <dbReference type="EMBL" id="PNH11134.1"/>
    </source>
</evidence>